<keyword evidence="3" id="KW-0963">Cytoplasm</keyword>
<feature type="region of interest" description="Disordered" evidence="6">
    <location>
        <begin position="758"/>
        <end position="790"/>
    </location>
</feature>
<dbReference type="Proteomes" id="UP000050525">
    <property type="component" value="Unassembled WGS sequence"/>
</dbReference>
<feature type="compositionally biased region" description="Basic and acidic residues" evidence="6">
    <location>
        <begin position="518"/>
        <end position="534"/>
    </location>
</feature>
<feature type="compositionally biased region" description="Polar residues" evidence="6">
    <location>
        <begin position="838"/>
        <end position="856"/>
    </location>
</feature>
<feature type="compositionally biased region" description="Polar residues" evidence="6">
    <location>
        <begin position="535"/>
        <end position="545"/>
    </location>
</feature>
<evidence type="ECO:0000256" key="4">
    <source>
        <dbReference type="ARBA" id="ARBA00023054"/>
    </source>
</evidence>
<reference evidence="7 8" key="1">
    <citation type="journal article" date="2012" name="Genome Biol.">
        <title>Sequencing three crocodilian genomes to illuminate the evolution of archosaurs and amniotes.</title>
        <authorList>
            <person name="St John J.A."/>
            <person name="Braun E.L."/>
            <person name="Isberg S.R."/>
            <person name="Miles L.G."/>
            <person name="Chong A.Y."/>
            <person name="Gongora J."/>
            <person name="Dalzell P."/>
            <person name="Moran C."/>
            <person name="Bed'hom B."/>
            <person name="Abzhanov A."/>
            <person name="Burgess S.C."/>
            <person name="Cooksey A.M."/>
            <person name="Castoe T.A."/>
            <person name="Crawford N.G."/>
            <person name="Densmore L.D."/>
            <person name="Drew J.C."/>
            <person name="Edwards S.V."/>
            <person name="Faircloth B.C."/>
            <person name="Fujita M.K."/>
            <person name="Greenwold M.J."/>
            <person name="Hoffmann F.G."/>
            <person name="Howard J.M."/>
            <person name="Iguchi T."/>
            <person name="Janes D.E."/>
            <person name="Khan S.Y."/>
            <person name="Kohno S."/>
            <person name="de Koning A.J."/>
            <person name="Lance S.L."/>
            <person name="McCarthy F.M."/>
            <person name="McCormack J.E."/>
            <person name="Merchant M.E."/>
            <person name="Peterson D.G."/>
            <person name="Pollock D.D."/>
            <person name="Pourmand N."/>
            <person name="Raney B.J."/>
            <person name="Roessler K.A."/>
            <person name="Sanford J.R."/>
            <person name="Sawyer R.H."/>
            <person name="Schmidt C.J."/>
            <person name="Triplett E.W."/>
            <person name="Tuberville T.D."/>
            <person name="Venegas-Anaya M."/>
            <person name="Howard J.T."/>
            <person name="Jarvis E.D."/>
            <person name="Guillette L.J.Jr."/>
            <person name="Glenn T.C."/>
            <person name="Green R.E."/>
            <person name="Ray D.A."/>
        </authorList>
    </citation>
    <scope>NUCLEOTIDE SEQUENCE [LARGE SCALE GENOMIC DNA]</scope>
    <source>
        <strain evidence="7">KSC_2009_1</strain>
    </source>
</reference>
<dbReference type="PANTHER" id="PTHR15073:SF5">
    <property type="entry name" value="MAP7 DOMAIN-CONTAINING PROTEIN 3"/>
    <property type="match status" value="1"/>
</dbReference>
<evidence type="ECO:0000256" key="3">
    <source>
        <dbReference type="ARBA" id="ARBA00022490"/>
    </source>
</evidence>
<comment type="caution">
    <text evidence="7">The sequence shown here is derived from an EMBL/GenBank/DDBJ whole genome shotgun (WGS) entry which is preliminary data.</text>
</comment>
<feature type="compositionally biased region" description="Polar residues" evidence="6">
    <location>
        <begin position="64"/>
        <end position="78"/>
    </location>
</feature>
<feature type="compositionally biased region" description="Basic and acidic residues" evidence="6">
    <location>
        <begin position="300"/>
        <end position="314"/>
    </location>
</feature>
<feature type="compositionally biased region" description="Polar residues" evidence="6">
    <location>
        <begin position="317"/>
        <end position="327"/>
    </location>
</feature>
<feature type="compositionally biased region" description="Polar residues" evidence="6">
    <location>
        <begin position="194"/>
        <end position="223"/>
    </location>
</feature>
<dbReference type="Pfam" id="PF05672">
    <property type="entry name" value="MAP7"/>
    <property type="match status" value="1"/>
</dbReference>
<feature type="compositionally biased region" description="Acidic residues" evidence="6">
    <location>
        <begin position="758"/>
        <end position="769"/>
    </location>
</feature>
<evidence type="ECO:0000256" key="2">
    <source>
        <dbReference type="ARBA" id="ARBA00007525"/>
    </source>
</evidence>
<feature type="compositionally biased region" description="Polar residues" evidence="6">
    <location>
        <begin position="392"/>
        <end position="403"/>
    </location>
</feature>
<feature type="compositionally biased region" description="Basic and acidic residues" evidence="6">
    <location>
        <begin position="492"/>
        <end position="505"/>
    </location>
</feature>
<feature type="region of interest" description="Disordered" evidence="6">
    <location>
        <begin position="682"/>
        <end position="722"/>
    </location>
</feature>
<feature type="compositionally biased region" description="Polar residues" evidence="6">
    <location>
        <begin position="364"/>
        <end position="373"/>
    </location>
</feature>
<feature type="compositionally biased region" description="Polar residues" evidence="6">
    <location>
        <begin position="334"/>
        <end position="346"/>
    </location>
</feature>
<dbReference type="GO" id="GO:0015630">
    <property type="term" value="C:microtubule cytoskeleton"/>
    <property type="evidence" value="ECO:0007669"/>
    <property type="project" value="InterPro"/>
</dbReference>
<dbReference type="EMBL" id="AKHW03003879">
    <property type="protein sequence ID" value="KYO32762.1"/>
    <property type="molecule type" value="Genomic_DNA"/>
</dbReference>
<organism evidence="7 8">
    <name type="scientific">Alligator mississippiensis</name>
    <name type="common">American alligator</name>
    <dbReference type="NCBI Taxonomy" id="8496"/>
    <lineage>
        <taxon>Eukaryota</taxon>
        <taxon>Metazoa</taxon>
        <taxon>Chordata</taxon>
        <taxon>Craniata</taxon>
        <taxon>Vertebrata</taxon>
        <taxon>Euteleostomi</taxon>
        <taxon>Archelosauria</taxon>
        <taxon>Archosauria</taxon>
        <taxon>Crocodylia</taxon>
        <taxon>Alligatoridae</taxon>
        <taxon>Alligatorinae</taxon>
        <taxon>Alligator</taxon>
    </lineage>
</organism>
<feature type="compositionally biased region" description="Polar residues" evidence="6">
    <location>
        <begin position="289"/>
        <end position="298"/>
    </location>
</feature>
<protein>
    <submittedName>
        <fullName evidence="7">MAP7 domain-containing protein 3 isoform A</fullName>
    </submittedName>
</protein>
<feature type="compositionally biased region" description="Basic and acidic residues" evidence="6">
    <location>
        <begin position="546"/>
        <end position="659"/>
    </location>
</feature>
<feature type="compositionally biased region" description="Basic and acidic residues" evidence="6">
    <location>
        <begin position="712"/>
        <end position="721"/>
    </location>
</feature>
<evidence type="ECO:0000256" key="6">
    <source>
        <dbReference type="SAM" id="MobiDB-lite"/>
    </source>
</evidence>
<dbReference type="InterPro" id="IPR008604">
    <property type="entry name" value="MAP7_fam"/>
</dbReference>
<dbReference type="STRING" id="8496.A0A151N7G2"/>
<comment type="similarity">
    <text evidence="2">Belongs to the MAP7 family.</text>
</comment>
<accession>A0A151N7G2</accession>
<dbReference type="GO" id="GO:0000226">
    <property type="term" value="P:microtubule cytoskeleton organization"/>
    <property type="evidence" value="ECO:0007669"/>
    <property type="project" value="InterPro"/>
</dbReference>
<feature type="compositionally biased region" description="Acidic residues" evidence="6">
    <location>
        <begin position="701"/>
        <end position="711"/>
    </location>
</feature>
<evidence type="ECO:0000256" key="1">
    <source>
        <dbReference type="ARBA" id="ARBA00004245"/>
    </source>
</evidence>
<dbReference type="PANTHER" id="PTHR15073">
    <property type="entry name" value="MICROTUBULE-ASSOCIATED PROTEIN"/>
    <property type="match status" value="1"/>
</dbReference>
<dbReference type="AlphaFoldDB" id="A0A151N7G2"/>
<evidence type="ECO:0000313" key="7">
    <source>
        <dbReference type="EMBL" id="KYO32762.1"/>
    </source>
</evidence>
<feature type="compositionally biased region" description="Low complexity" evidence="6">
    <location>
        <begin position="235"/>
        <end position="245"/>
    </location>
</feature>
<proteinExistence type="inferred from homology"/>
<keyword evidence="8" id="KW-1185">Reference proteome</keyword>
<evidence type="ECO:0000313" key="8">
    <source>
        <dbReference type="Proteomes" id="UP000050525"/>
    </source>
</evidence>
<name>A0A151N7G2_ALLMI</name>
<feature type="region of interest" description="Disordered" evidence="6">
    <location>
        <begin position="13"/>
        <end position="667"/>
    </location>
</feature>
<sequence>MIPLQSAQLLRAEGPFHAKTSRSSTLCRLQPSPRPRRANSPRDETRQRGPVAAAQAIADERRSQSGVSPVPVQTSINIKTAAKPVIDGSTLRTEERQRLARERREEREKQNAAKETQILEKERKAKLQYEKQMEEKQRKLKEQKQKEEQRRAAVEEKRKQKIEEEKEHYEAVVHRTLERSQRLETRQKRWSWGGSVTDSDSKTETQTTDEGGTASKRSTSAANLKQAEAAMNKRLSSSAALLSSADRSTTKRSASLSRLSNKVPLHSSQSAPKGSQVEQKGGAGKKRSTSLNRMNTKPHSPPELEKVKKEEKPARRSQFSPLESNVISRLLAPTQASLARSKSAATLSADGQDASESHLCPRSASASSVSTPVHTPRVPVRSRSIDRLKTSVPASETSSPDSAQKSEAEKQSPCSVGRRPPSPSVSAHRRSPSPASLAKHPPSPSSVRQNQKARPPSPSILKQRPPSPTTVTKPAPIQRPPLTPSVISITKKKPETESKPKEKSTDGAGQEPGVSQPSERETVAAASKTKEDPSSKNIAGTTTAEEASKILAEKRRLAREQREREDQERIQRLEEERIRAEEMEKRALEDRARREEELRKLEEEKQLAYEEQQRQAEEERLRREQEERDKLAELQQQREEAEAKAQEEAERQRLERERLMQQNMQERLERKKRIEEIMKRTRKFDQSEVKGEEKSAAGISEGEDAEEEEELGLEKADDPEKMNGIALSQEIKGEMESSFEVACGLTGAETSVQDAEADEVFMNGDEQDNERDNDGRSLPVNQLQDSSPPAKEMVIQNSEILHMNEADHTVGLIQNLNGKSNAWTFKEILDLGVHSKSPRLSSDSIPADNCHQNLNDAATLPSGPKLAFEEDGAVNPPTKPIEAASEL</sequence>
<evidence type="ECO:0000256" key="5">
    <source>
        <dbReference type="ARBA" id="ARBA00023212"/>
    </source>
</evidence>
<gene>
    <name evidence="7" type="primary">MAP7D3-1</name>
    <name evidence="7" type="ORF">Y1Q_0009363</name>
</gene>
<keyword evidence="5" id="KW-0206">Cytoskeleton</keyword>
<keyword evidence="4" id="KW-0175">Coiled coil</keyword>
<feature type="compositionally biased region" description="Polar residues" evidence="6">
    <location>
        <begin position="251"/>
        <end position="278"/>
    </location>
</feature>
<feature type="region of interest" description="Disordered" evidence="6">
    <location>
        <begin position="836"/>
        <end position="887"/>
    </location>
</feature>
<dbReference type="InterPro" id="IPR051483">
    <property type="entry name" value="MAP7_domain-containing"/>
</dbReference>
<comment type="subcellular location">
    <subcellularLocation>
        <location evidence="1">Cytoplasm</location>
        <location evidence="1">Cytoskeleton</location>
    </subcellularLocation>
</comment>
<feature type="compositionally biased region" description="Basic and acidic residues" evidence="6">
    <location>
        <begin position="682"/>
        <end position="695"/>
    </location>
</feature>
<feature type="compositionally biased region" description="Basic and acidic residues" evidence="6">
    <location>
        <begin position="92"/>
        <end position="187"/>
    </location>
</feature>